<dbReference type="EMBL" id="MN850568">
    <property type="protein sequence ID" value="QHR65283.1"/>
    <property type="molecule type" value="Genomic_DNA"/>
</dbReference>
<name>A0A6B9WI24_9CAUD</name>
<organism evidence="1 2">
    <name type="scientific">Escherichia phage altidsur</name>
    <dbReference type="NCBI Taxonomy" id="2696381"/>
    <lineage>
        <taxon>Viruses</taxon>
        <taxon>Duplodnaviria</taxon>
        <taxon>Heunggongvirae</taxon>
        <taxon>Uroviricota</taxon>
        <taxon>Caudoviricetes</taxon>
        <taxon>Autographivirales</taxon>
        <taxon>Autoscriptoviridae</taxon>
        <taxon>Stentvirinae</taxon>
        <taxon>Bonnellvirus</taxon>
        <taxon>Bonnellvirus altidsur</taxon>
    </lineage>
</organism>
<keyword evidence="2" id="KW-1185">Reference proteome</keyword>
<sequence>MSTINVFSLNNGGLAFIVGETVDNAPSLGVQPKPDASHDEVIGEVREALEDLGGMLIAIQGGKLSVEKLNALEPRFITSFEADNVDAADFE</sequence>
<proteinExistence type="predicted"/>
<protein>
    <submittedName>
        <fullName evidence="1">Uncharacterized protein</fullName>
    </submittedName>
</protein>
<accession>A0A6B9WI24</accession>
<gene>
    <name evidence="1" type="ORF">altidsur_16</name>
</gene>
<evidence type="ECO:0000313" key="1">
    <source>
        <dbReference type="EMBL" id="QHR65283.1"/>
    </source>
</evidence>
<reference evidence="2" key="1">
    <citation type="submission" date="2019-12" db="EMBL/GenBank/DDBJ databases">
        <authorList>
            <person name="Olsen N.S."/>
            <person name="Junco L.M.F."/>
            <person name="Kot W."/>
            <person name="Hansen L.H."/>
        </authorList>
    </citation>
    <scope>NUCLEOTIDE SEQUENCE [LARGE SCALE GENOMIC DNA]</scope>
</reference>
<dbReference type="Proteomes" id="UP000464308">
    <property type="component" value="Segment"/>
</dbReference>
<evidence type="ECO:0000313" key="2">
    <source>
        <dbReference type="Proteomes" id="UP000464308"/>
    </source>
</evidence>